<accession>A0A410GCH5</accession>
<feature type="domain" description="Amidase" evidence="1">
    <location>
        <begin position="37"/>
        <end position="472"/>
    </location>
</feature>
<organism evidence="2 3">
    <name type="scientific">Pollutimonas thiosulfatoxidans</name>
    <dbReference type="NCBI Taxonomy" id="2028345"/>
    <lineage>
        <taxon>Bacteria</taxon>
        <taxon>Pseudomonadati</taxon>
        <taxon>Pseudomonadota</taxon>
        <taxon>Betaproteobacteria</taxon>
        <taxon>Burkholderiales</taxon>
        <taxon>Alcaligenaceae</taxon>
        <taxon>Pollutimonas</taxon>
    </lineage>
</organism>
<gene>
    <name evidence="2" type="ORF">CKA81_09175</name>
</gene>
<proteinExistence type="predicted"/>
<evidence type="ECO:0000313" key="2">
    <source>
        <dbReference type="EMBL" id="QAA93990.1"/>
    </source>
</evidence>
<name>A0A410GCH5_9BURK</name>
<dbReference type="Pfam" id="PF01425">
    <property type="entry name" value="Amidase"/>
    <property type="match status" value="1"/>
</dbReference>
<dbReference type="RefSeq" id="WP_128354984.1">
    <property type="nucleotide sequence ID" value="NZ_CP022987.1"/>
</dbReference>
<dbReference type="Gene3D" id="3.90.1300.10">
    <property type="entry name" value="Amidase signature (AS) domain"/>
    <property type="match status" value="1"/>
</dbReference>
<dbReference type="PANTHER" id="PTHR11895">
    <property type="entry name" value="TRANSAMIDASE"/>
    <property type="match status" value="1"/>
</dbReference>
<dbReference type="OrthoDB" id="9811471at2"/>
<dbReference type="PANTHER" id="PTHR11895:SF151">
    <property type="entry name" value="GLUTAMYL-TRNA(GLN) AMIDOTRANSFERASE SUBUNIT A"/>
    <property type="match status" value="1"/>
</dbReference>
<dbReference type="NCBIfam" id="NF005688">
    <property type="entry name" value="PRK07488.1"/>
    <property type="match status" value="1"/>
</dbReference>
<protein>
    <submittedName>
        <fullName evidence="2">Amidase</fullName>
    </submittedName>
</protein>
<dbReference type="AlphaFoldDB" id="A0A410GCH5"/>
<dbReference type="KEGG" id="pus:CKA81_09175"/>
<dbReference type="GO" id="GO:0003824">
    <property type="term" value="F:catalytic activity"/>
    <property type="evidence" value="ECO:0007669"/>
    <property type="project" value="InterPro"/>
</dbReference>
<dbReference type="SUPFAM" id="SSF75304">
    <property type="entry name" value="Amidase signature (AS) enzymes"/>
    <property type="match status" value="1"/>
</dbReference>
<dbReference type="InterPro" id="IPR023631">
    <property type="entry name" value="Amidase_dom"/>
</dbReference>
<dbReference type="InterPro" id="IPR036928">
    <property type="entry name" value="AS_sf"/>
</dbReference>
<dbReference type="InterPro" id="IPR020556">
    <property type="entry name" value="Amidase_CS"/>
</dbReference>
<keyword evidence="3" id="KW-1185">Reference proteome</keyword>
<dbReference type="Proteomes" id="UP000283474">
    <property type="component" value="Chromosome"/>
</dbReference>
<reference evidence="2 3" key="1">
    <citation type="submission" date="2017-08" db="EMBL/GenBank/DDBJ databases">
        <authorList>
            <person name="Park S.-J."/>
            <person name="Kim H."/>
        </authorList>
    </citation>
    <scope>NUCLEOTIDE SEQUENCE [LARGE SCALE GENOMIC DNA]</scope>
    <source>
        <strain evidence="3">ye3</strain>
    </source>
</reference>
<sequence length="490" mass="49359">MENPILPSIDATQQLALSASEAVAAIASGRLSAEAYVTTLLDRAEQQASLGSIIALDREGALAQARRVDTARAAGQALGPLAGLPIIIKDNINTAGLPTTGGTPALQHFRPAANAPVVQSLVDAGAIILGKSNLHELAFGITTTNFSSFAGVARNPYDPARIAGGSSGGTGAAIAARIVPAGLGTDTGGSVRVPSAFNGIAGLRPSVGNGAEQRRYSGHGVLPIAHTLDTVGPMGRTVADVALLDAVVSGAQVPAPAALTGLRLGIPAAFWAGLEDDVAAAMQTAKDKLSAAGVAFVEVDIPDVLELGAQVVFPVALHEPIQDIPAYLHTYGATGISLQSIAAQIASPDVKATFDGPILNDAFADAYTVAIQVHRPQLQKLYADCFQAHKLDALFFPTTPVASVAIDFEQGSSTLSINGGPPVDTFGTVTRNAAAASAAGLPGLALPVGMTPGGMPVGAELDGLVGSDQKLLSIGMAIEAVLGSVPAPQC</sequence>
<evidence type="ECO:0000259" key="1">
    <source>
        <dbReference type="Pfam" id="PF01425"/>
    </source>
</evidence>
<dbReference type="InterPro" id="IPR000120">
    <property type="entry name" value="Amidase"/>
</dbReference>
<dbReference type="EMBL" id="CP022987">
    <property type="protein sequence ID" value="QAA93990.1"/>
    <property type="molecule type" value="Genomic_DNA"/>
</dbReference>
<dbReference type="PROSITE" id="PS00571">
    <property type="entry name" value="AMIDASES"/>
    <property type="match status" value="1"/>
</dbReference>
<evidence type="ECO:0000313" key="3">
    <source>
        <dbReference type="Proteomes" id="UP000283474"/>
    </source>
</evidence>